<dbReference type="InterPro" id="IPR046934">
    <property type="entry name" value="PIR2-like"/>
</dbReference>
<dbReference type="AlphaFoldDB" id="A0A8B7CAG1"/>
<evidence type="ECO:0000313" key="6">
    <source>
        <dbReference type="RefSeq" id="XP_008795135.2"/>
    </source>
</evidence>
<dbReference type="CDD" id="cd23128">
    <property type="entry name" value="RING-HC_MIP1-like"/>
    <property type="match status" value="1"/>
</dbReference>
<evidence type="ECO:0000256" key="3">
    <source>
        <dbReference type="SAM" id="MobiDB-lite"/>
    </source>
</evidence>
<feature type="compositionally biased region" description="Low complexity" evidence="3">
    <location>
        <begin position="251"/>
        <end position="262"/>
    </location>
</feature>
<dbReference type="Proteomes" id="UP000228380">
    <property type="component" value="Chromosome 1"/>
</dbReference>
<dbReference type="InterPro" id="IPR046527">
    <property type="entry name" value="PIR2-like_helical"/>
</dbReference>
<feature type="coiled-coil region" evidence="2">
    <location>
        <begin position="474"/>
        <end position="508"/>
    </location>
</feature>
<dbReference type="Pfam" id="PF13920">
    <property type="entry name" value="zf-C3HC4_3"/>
    <property type="match status" value="1"/>
</dbReference>
<feature type="compositionally biased region" description="Basic and acidic residues" evidence="3">
    <location>
        <begin position="320"/>
        <end position="340"/>
    </location>
</feature>
<feature type="coiled-coil region" evidence="2">
    <location>
        <begin position="534"/>
        <end position="561"/>
    </location>
</feature>
<dbReference type="Gene3D" id="3.30.40.10">
    <property type="entry name" value="Zinc/RING finger domain, C3HC4 (zinc finger)"/>
    <property type="match status" value="1"/>
</dbReference>
<dbReference type="KEGG" id="pda:103710969"/>
<reference evidence="5" key="1">
    <citation type="journal article" date="2019" name="Nat. Commun.">
        <title>Genome-wide association mapping of date palm fruit traits.</title>
        <authorList>
            <person name="Hazzouri K.M."/>
            <person name="Gros-Balthazard M."/>
            <person name="Flowers J.M."/>
            <person name="Copetti D."/>
            <person name="Lemansour A."/>
            <person name="Lebrun M."/>
            <person name="Masmoudi K."/>
            <person name="Ferrand S."/>
            <person name="Dhar M.I."/>
            <person name="Fresquez Z.A."/>
            <person name="Rosas U."/>
            <person name="Zhang J."/>
            <person name="Talag J."/>
            <person name="Lee S."/>
            <person name="Kudrna D."/>
            <person name="Powell R.F."/>
            <person name="Leitch I.J."/>
            <person name="Krueger R.R."/>
            <person name="Wing R.A."/>
            <person name="Amiri K.M.A."/>
            <person name="Purugganan M.D."/>
        </authorList>
    </citation>
    <scope>NUCLEOTIDE SEQUENCE [LARGE SCALE GENOMIC DNA]</scope>
    <source>
        <strain evidence="5">cv. Khalas</strain>
    </source>
</reference>
<dbReference type="InterPro" id="IPR001841">
    <property type="entry name" value="Znf_RING"/>
</dbReference>
<dbReference type="PANTHER" id="PTHR46405">
    <property type="entry name" value="OS05G0141500 PROTEIN"/>
    <property type="match status" value="1"/>
</dbReference>
<dbReference type="PANTHER" id="PTHR46405:SF2">
    <property type="entry name" value="OS05G0141500 PROTEIN"/>
    <property type="match status" value="1"/>
</dbReference>
<feature type="region of interest" description="Disordered" evidence="3">
    <location>
        <begin position="246"/>
        <end position="275"/>
    </location>
</feature>
<keyword evidence="2" id="KW-0175">Coiled coil</keyword>
<dbReference type="SUPFAM" id="SSF57850">
    <property type="entry name" value="RING/U-box"/>
    <property type="match status" value="1"/>
</dbReference>
<feature type="compositionally biased region" description="Low complexity" evidence="3">
    <location>
        <begin position="300"/>
        <end position="312"/>
    </location>
</feature>
<sequence>MAAPSGNSPSSPASTEGRARNIKRMLECNPPTYAKYLKLRHGFLNSHAYICHICKSFTYGSGDGPQLNRAYDSNFNLTETQVENMILGHLDVIYRNAIKDLTSIYGYPEANATSAVLATGICYGCKDPIGNALKHALTFLKCGLRVHKSEKQNFSKEMKTLVKLVSMIVYDGQKKNYPFLCKDDFLLWLLIYKIDPSNVLKPASFLFRGLANLKNLSSSTNLQWKGESTANTSTVQFMPEAGVTEDDKLEASSSHSENASEPELPPATGDPGLASGRFAAATSLSLSNSDPNAAKQKPMSSSDSPLDKFSSLTISESSIPEEKPAYANSKHADSSRRDFTLRCTPERRHQARLIGKAGKLVTLTNQILESTRSSMLDSYCSLPKLDKTVGLESSQSFASSSFIMSTVTTTSSLSHAANVDAFTSMPSKSSSDASFKPDYDVASCIPYVLEMLLSRGPDLQVELQYWTNWAHRKVMQATNRLNKDKAELQTLRQEKLEAIKQKEAFTERTMKKIGEMDTALSRAKTMVQVASAGICKLELEKARLEQELEAAKVRASESAANSQEASLKEIVTLKKAQTCERERTLFQEELLTEKRVLSQLQRQLQQALVSHGQIEARWKQEERLKSEELTKVLNERKEHEKLEASVKSKEDMIQLKNESDMQSCIDDIRRLRHETAELKLMINSSNFARLDWAQSAYFTTDVTGFKESGTGEVQRDWECVMCLAEEISVVFLPCAHQVLCTKCNELHKNRGLGDCPSCRTPIKQRICVRSACNI</sequence>
<accession>A0A8B7CAG1</accession>
<dbReference type="OrthoDB" id="774873at2759"/>
<dbReference type="Pfam" id="PF20235">
    <property type="entry name" value="PIR2-like_helical"/>
    <property type="match status" value="1"/>
</dbReference>
<proteinExistence type="predicted"/>
<feature type="domain" description="RING-type" evidence="4">
    <location>
        <begin position="719"/>
        <end position="759"/>
    </location>
</feature>
<keyword evidence="1" id="KW-0479">Metal-binding</keyword>
<keyword evidence="5" id="KW-1185">Reference proteome</keyword>
<dbReference type="GO" id="GO:0008270">
    <property type="term" value="F:zinc ion binding"/>
    <property type="evidence" value="ECO:0007669"/>
    <property type="project" value="UniProtKB-KW"/>
</dbReference>
<dbReference type="RefSeq" id="XP_008795135.2">
    <property type="nucleotide sequence ID" value="XM_008796913.2"/>
</dbReference>
<protein>
    <submittedName>
        <fullName evidence="6">E3 ubiquitin-protein ligase RF298</fullName>
    </submittedName>
</protein>
<feature type="region of interest" description="Disordered" evidence="3">
    <location>
        <begin position="287"/>
        <end position="340"/>
    </location>
</feature>
<evidence type="ECO:0000259" key="4">
    <source>
        <dbReference type="PROSITE" id="PS50089"/>
    </source>
</evidence>
<gene>
    <name evidence="6" type="primary">LOC103710969</name>
</gene>
<evidence type="ECO:0000256" key="2">
    <source>
        <dbReference type="SAM" id="Coils"/>
    </source>
</evidence>
<organism evidence="5 6">
    <name type="scientific">Phoenix dactylifera</name>
    <name type="common">Date palm</name>
    <dbReference type="NCBI Taxonomy" id="42345"/>
    <lineage>
        <taxon>Eukaryota</taxon>
        <taxon>Viridiplantae</taxon>
        <taxon>Streptophyta</taxon>
        <taxon>Embryophyta</taxon>
        <taxon>Tracheophyta</taxon>
        <taxon>Spermatophyta</taxon>
        <taxon>Magnoliopsida</taxon>
        <taxon>Liliopsida</taxon>
        <taxon>Arecaceae</taxon>
        <taxon>Coryphoideae</taxon>
        <taxon>Phoeniceae</taxon>
        <taxon>Phoenix</taxon>
    </lineage>
</organism>
<reference evidence="6" key="2">
    <citation type="submission" date="2025-08" db="UniProtKB">
        <authorList>
            <consortium name="RefSeq"/>
        </authorList>
    </citation>
    <scope>IDENTIFICATION</scope>
    <source>
        <tissue evidence="6">Young leaves</tissue>
    </source>
</reference>
<dbReference type="InterPro" id="IPR013083">
    <property type="entry name" value="Znf_RING/FYVE/PHD"/>
</dbReference>
<dbReference type="GeneID" id="103710969"/>
<evidence type="ECO:0000313" key="5">
    <source>
        <dbReference type="Proteomes" id="UP000228380"/>
    </source>
</evidence>
<dbReference type="PROSITE" id="PS50089">
    <property type="entry name" value="ZF_RING_2"/>
    <property type="match status" value="1"/>
</dbReference>
<keyword evidence="1" id="KW-0863">Zinc-finger</keyword>
<name>A0A8B7CAG1_PHODC</name>
<keyword evidence="1" id="KW-0862">Zinc</keyword>
<evidence type="ECO:0000256" key="1">
    <source>
        <dbReference type="PROSITE-ProRule" id="PRU00175"/>
    </source>
</evidence>